<accession>A0A2P6QT07</accession>
<dbReference type="Proteomes" id="UP000238479">
    <property type="component" value="Chromosome 4"/>
</dbReference>
<keyword evidence="2" id="KW-1185">Reference proteome</keyword>
<proteinExistence type="predicted"/>
<gene>
    <name evidence="1" type="ORF">RchiOBHm_Chr4g0401171</name>
</gene>
<evidence type="ECO:0000313" key="1">
    <source>
        <dbReference type="EMBL" id="PRQ37312.1"/>
    </source>
</evidence>
<dbReference type="Gramene" id="PRQ37312">
    <property type="protein sequence ID" value="PRQ37312"/>
    <property type="gene ID" value="RchiOBHm_Chr4g0401171"/>
</dbReference>
<organism evidence="1 2">
    <name type="scientific">Rosa chinensis</name>
    <name type="common">China rose</name>
    <dbReference type="NCBI Taxonomy" id="74649"/>
    <lineage>
        <taxon>Eukaryota</taxon>
        <taxon>Viridiplantae</taxon>
        <taxon>Streptophyta</taxon>
        <taxon>Embryophyta</taxon>
        <taxon>Tracheophyta</taxon>
        <taxon>Spermatophyta</taxon>
        <taxon>Magnoliopsida</taxon>
        <taxon>eudicotyledons</taxon>
        <taxon>Gunneridae</taxon>
        <taxon>Pentapetalae</taxon>
        <taxon>rosids</taxon>
        <taxon>fabids</taxon>
        <taxon>Rosales</taxon>
        <taxon>Rosaceae</taxon>
        <taxon>Rosoideae</taxon>
        <taxon>Rosoideae incertae sedis</taxon>
        <taxon>Rosa</taxon>
    </lineage>
</organism>
<evidence type="ECO:0000313" key="2">
    <source>
        <dbReference type="Proteomes" id="UP000238479"/>
    </source>
</evidence>
<dbReference type="AlphaFoldDB" id="A0A2P6QT07"/>
<comment type="caution">
    <text evidence="1">The sequence shown here is derived from an EMBL/GenBank/DDBJ whole genome shotgun (WGS) entry which is preliminary data.</text>
</comment>
<dbReference type="EMBL" id="PDCK01000042">
    <property type="protein sequence ID" value="PRQ37312.1"/>
    <property type="molecule type" value="Genomic_DNA"/>
</dbReference>
<reference evidence="1 2" key="1">
    <citation type="journal article" date="2018" name="Nat. Genet.">
        <title>The Rosa genome provides new insights in the design of modern roses.</title>
        <authorList>
            <person name="Bendahmane M."/>
        </authorList>
    </citation>
    <scope>NUCLEOTIDE SEQUENCE [LARGE SCALE GENOMIC DNA]</scope>
    <source>
        <strain evidence="2">cv. Old Blush</strain>
    </source>
</reference>
<protein>
    <submittedName>
        <fullName evidence="1">Uncharacterized protein</fullName>
    </submittedName>
</protein>
<sequence length="49" mass="5542">MESIELNRTKSGLYPLICNCWNALSIPLSALHLKFARTSVLKRIQLGKI</sequence>
<name>A0A2P6QT07_ROSCH</name>